<dbReference type="InterPro" id="IPR017665">
    <property type="entry name" value="Guanylate_kinase"/>
</dbReference>
<evidence type="ECO:0000313" key="11">
    <source>
        <dbReference type="EMBL" id="ORY52555.1"/>
    </source>
</evidence>
<evidence type="ECO:0000256" key="7">
    <source>
        <dbReference type="ARBA" id="ARBA00022840"/>
    </source>
</evidence>
<gene>
    <name evidence="11" type="ORF">BCR33DRAFT_779829</name>
</gene>
<dbReference type="PANTHER" id="PTHR23117">
    <property type="entry name" value="GUANYLATE KINASE-RELATED"/>
    <property type="match status" value="1"/>
</dbReference>
<dbReference type="InterPro" id="IPR027417">
    <property type="entry name" value="P-loop_NTPase"/>
</dbReference>
<evidence type="ECO:0000256" key="9">
    <source>
        <dbReference type="SAM" id="Phobius"/>
    </source>
</evidence>
<keyword evidence="7" id="KW-0067">ATP-binding</keyword>
<evidence type="ECO:0000256" key="4">
    <source>
        <dbReference type="ARBA" id="ARBA00022679"/>
    </source>
</evidence>
<dbReference type="EC" id="2.7.4.8" evidence="2"/>
<dbReference type="CDD" id="cd00071">
    <property type="entry name" value="GMPK"/>
    <property type="match status" value="1"/>
</dbReference>
<accession>A0A1Y2D1V0</accession>
<dbReference type="Proteomes" id="UP000193642">
    <property type="component" value="Unassembled WGS sequence"/>
</dbReference>
<dbReference type="InterPro" id="IPR020590">
    <property type="entry name" value="Guanylate_kinase_CS"/>
</dbReference>
<name>A0A1Y2D1V0_9FUNG</name>
<dbReference type="GO" id="GO:0004385">
    <property type="term" value="F:GMP kinase activity"/>
    <property type="evidence" value="ECO:0007669"/>
    <property type="project" value="UniProtKB-EC"/>
</dbReference>
<evidence type="ECO:0000256" key="1">
    <source>
        <dbReference type="ARBA" id="ARBA00005790"/>
    </source>
</evidence>
<dbReference type="AlphaFoldDB" id="A0A1Y2D1V0"/>
<dbReference type="GO" id="GO:0005829">
    <property type="term" value="C:cytosol"/>
    <property type="evidence" value="ECO:0007669"/>
    <property type="project" value="TreeGrafter"/>
</dbReference>
<dbReference type="NCBIfam" id="TIGR03263">
    <property type="entry name" value="guanyl_kin"/>
    <property type="match status" value="1"/>
</dbReference>
<dbReference type="PROSITE" id="PS00856">
    <property type="entry name" value="GUANYLATE_KINASE_1"/>
    <property type="match status" value="1"/>
</dbReference>
<evidence type="ECO:0000313" key="12">
    <source>
        <dbReference type="Proteomes" id="UP000193642"/>
    </source>
</evidence>
<comment type="similarity">
    <text evidence="1">Belongs to the guanylate kinase family.</text>
</comment>
<keyword evidence="9" id="KW-1133">Transmembrane helix</keyword>
<protein>
    <recommendedName>
        <fullName evidence="3">Guanylate kinase</fullName>
        <ecNumber evidence="2">2.7.4.8</ecNumber>
    </recommendedName>
    <alternativeName>
        <fullName evidence="8">GMP kinase</fullName>
    </alternativeName>
</protein>
<keyword evidence="12" id="KW-1185">Reference proteome</keyword>
<dbReference type="SMART" id="SM00072">
    <property type="entry name" value="GuKc"/>
    <property type="match status" value="1"/>
</dbReference>
<dbReference type="PANTHER" id="PTHR23117:SF13">
    <property type="entry name" value="GUANYLATE KINASE"/>
    <property type="match status" value="1"/>
</dbReference>
<evidence type="ECO:0000256" key="8">
    <source>
        <dbReference type="ARBA" id="ARBA00030128"/>
    </source>
</evidence>
<feature type="domain" description="Guanylate kinase-like" evidence="10">
    <location>
        <begin position="33"/>
        <end position="224"/>
    </location>
</feature>
<evidence type="ECO:0000256" key="6">
    <source>
        <dbReference type="ARBA" id="ARBA00022777"/>
    </source>
</evidence>
<sequence>MSRRQLGLALGATAVAAVGFYYYTTSGQKKFVPRPIVVCGPSGAGKSTLLKRIFAEYPDKFGFSVSHTTRKPRAGEVDGKDYHFVTKEHIVKEIAEGKFIESAQFSGNYYGTSYAAIQDVIKNNKSPILDIDMQGVKTLQSQLAKGEAKLNPKPLFVFLAPPSVEELEKRLAGRGTENAESLAARLNAAKAELAWGLSSNNGIDHVIVNDDVDVAYNKLKKVLIG</sequence>
<organism evidence="11 12">
    <name type="scientific">Rhizoclosmatium globosum</name>
    <dbReference type="NCBI Taxonomy" id="329046"/>
    <lineage>
        <taxon>Eukaryota</taxon>
        <taxon>Fungi</taxon>
        <taxon>Fungi incertae sedis</taxon>
        <taxon>Chytridiomycota</taxon>
        <taxon>Chytridiomycota incertae sedis</taxon>
        <taxon>Chytridiomycetes</taxon>
        <taxon>Chytridiales</taxon>
        <taxon>Chytriomycetaceae</taxon>
        <taxon>Rhizoclosmatium</taxon>
    </lineage>
</organism>
<evidence type="ECO:0000259" key="10">
    <source>
        <dbReference type="PROSITE" id="PS50052"/>
    </source>
</evidence>
<dbReference type="Gene3D" id="3.40.50.300">
    <property type="entry name" value="P-loop containing nucleotide triphosphate hydrolases"/>
    <property type="match status" value="1"/>
</dbReference>
<dbReference type="Pfam" id="PF00625">
    <property type="entry name" value="Guanylate_kin"/>
    <property type="match status" value="1"/>
</dbReference>
<dbReference type="PROSITE" id="PS50052">
    <property type="entry name" value="GUANYLATE_KINASE_2"/>
    <property type="match status" value="1"/>
</dbReference>
<evidence type="ECO:0000256" key="3">
    <source>
        <dbReference type="ARBA" id="ARBA00016296"/>
    </source>
</evidence>
<dbReference type="SUPFAM" id="SSF52540">
    <property type="entry name" value="P-loop containing nucleoside triphosphate hydrolases"/>
    <property type="match status" value="1"/>
</dbReference>
<dbReference type="GO" id="GO:0005524">
    <property type="term" value="F:ATP binding"/>
    <property type="evidence" value="ECO:0007669"/>
    <property type="project" value="UniProtKB-KW"/>
</dbReference>
<proteinExistence type="inferred from homology"/>
<keyword evidence="5" id="KW-0547">Nucleotide-binding</keyword>
<dbReference type="OrthoDB" id="6334211at2759"/>
<dbReference type="InterPro" id="IPR008144">
    <property type="entry name" value="Guanylate_kin-like_dom"/>
</dbReference>
<dbReference type="STRING" id="329046.A0A1Y2D1V0"/>
<keyword evidence="4" id="KW-0808">Transferase</keyword>
<evidence type="ECO:0000256" key="2">
    <source>
        <dbReference type="ARBA" id="ARBA00012961"/>
    </source>
</evidence>
<dbReference type="EMBL" id="MCGO01000003">
    <property type="protein sequence ID" value="ORY52555.1"/>
    <property type="molecule type" value="Genomic_DNA"/>
</dbReference>
<evidence type="ECO:0000256" key="5">
    <source>
        <dbReference type="ARBA" id="ARBA00022741"/>
    </source>
</evidence>
<dbReference type="FunFam" id="3.40.50.300:FF:000776">
    <property type="entry name" value="Guanylate kinase 2"/>
    <property type="match status" value="1"/>
</dbReference>
<keyword evidence="6 11" id="KW-0418">Kinase</keyword>
<keyword evidence="9" id="KW-0472">Membrane</keyword>
<dbReference type="InterPro" id="IPR008145">
    <property type="entry name" value="GK/Ca_channel_bsu"/>
</dbReference>
<comment type="caution">
    <text evidence="11">The sequence shown here is derived from an EMBL/GenBank/DDBJ whole genome shotgun (WGS) entry which is preliminary data.</text>
</comment>
<reference evidence="11 12" key="1">
    <citation type="submission" date="2016-07" db="EMBL/GenBank/DDBJ databases">
        <title>Pervasive Adenine N6-methylation of Active Genes in Fungi.</title>
        <authorList>
            <consortium name="DOE Joint Genome Institute"/>
            <person name="Mondo S.J."/>
            <person name="Dannebaum R.O."/>
            <person name="Kuo R.C."/>
            <person name="Labutti K."/>
            <person name="Haridas S."/>
            <person name="Kuo A."/>
            <person name="Salamov A."/>
            <person name="Ahrendt S.R."/>
            <person name="Lipzen A."/>
            <person name="Sullivan W."/>
            <person name="Andreopoulos W.B."/>
            <person name="Clum A."/>
            <person name="Lindquist E."/>
            <person name="Daum C."/>
            <person name="Ramamoorthy G.K."/>
            <person name="Gryganskyi A."/>
            <person name="Culley D."/>
            <person name="Magnuson J.K."/>
            <person name="James T.Y."/>
            <person name="O'Malley M.A."/>
            <person name="Stajich J.E."/>
            <person name="Spatafora J.W."/>
            <person name="Visel A."/>
            <person name="Grigoriev I.V."/>
        </authorList>
    </citation>
    <scope>NUCLEOTIDE SEQUENCE [LARGE SCALE GENOMIC DNA]</scope>
    <source>
        <strain evidence="11 12">JEL800</strain>
    </source>
</reference>
<keyword evidence="9" id="KW-0812">Transmembrane</keyword>
<feature type="transmembrane region" description="Helical" evidence="9">
    <location>
        <begin position="6"/>
        <end position="24"/>
    </location>
</feature>